<dbReference type="EMBL" id="MN739824">
    <property type="protein sequence ID" value="QHT27583.1"/>
    <property type="molecule type" value="Genomic_DNA"/>
</dbReference>
<proteinExistence type="predicted"/>
<organism evidence="2">
    <name type="scientific">viral metagenome</name>
    <dbReference type="NCBI Taxonomy" id="1070528"/>
    <lineage>
        <taxon>unclassified sequences</taxon>
        <taxon>metagenomes</taxon>
        <taxon>organismal metagenomes</taxon>
    </lineage>
</organism>
<protein>
    <submittedName>
        <fullName evidence="2">Uncharacterized protein</fullName>
    </submittedName>
</protein>
<accession>A0A6C0EGN5</accession>
<sequence length="144" mass="17305">MSNVMSNVYNYIPKKLCISKINNFINEDSKNKKSSKEIKNFYIREINSTNCYRYTSEGYIKQMHDNLKKMAESREKDEYNNLSQEEKEELKKKEEENNVSSWKSIDNRGGKKKMKTRRNKIKGRKSRKSKFSKNTRKRINKKKT</sequence>
<evidence type="ECO:0000256" key="1">
    <source>
        <dbReference type="SAM" id="MobiDB-lite"/>
    </source>
</evidence>
<reference evidence="2" key="1">
    <citation type="journal article" date="2020" name="Nature">
        <title>Giant virus diversity and host interactions through global metagenomics.</title>
        <authorList>
            <person name="Schulz F."/>
            <person name="Roux S."/>
            <person name="Paez-Espino D."/>
            <person name="Jungbluth S."/>
            <person name="Walsh D.A."/>
            <person name="Denef V.J."/>
            <person name="McMahon K.D."/>
            <person name="Konstantinidis K.T."/>
            <person name="Eloe-Fadrosh E.A."/>
            <person name="Kyrpides N.C."/>
            <person name="Woyke T."/>
        </authorList>
    </citation>
    <scope>NUCLEOTIDE SEQUENCE</scope>
    <source>
        <strain evidence="2">GVMAG-M-3300023179-33</strain>
    </source>
</reference>
<dbReference type="AlphaFoldDB" id="A0A6C0EGN5"/>
<name>A0A6C0EGN5_9ZZZZ</name>
<evidence type="ECO:0000313" key="2">
    <source>
        <dbReference type="EMBL" id="QHT27583.1"/>
    </source>
</evidence>
<feature type="compositionally biased region" description="Basic residues" evidence="1">
    <location>
        <begin position="110"/>
        <end position="144"/>
    </location>
</feature>
<feature type="region of interest" description="Disordered" evidence="1">
    <location>
        <begin position="71"/>
        <end position="144"/>
    </location>
</feature>
<feature type="compositionally biased region" description="Basic and acidic residues" evidence="1">
    <location>
        <begin position="71"/>
        <end position="96"/>
    </location>
</feature>